<reference evidence="6" key="2">
    <citation type="journal article" date="2017" name="J. Anim. Genet.">
        <title>Multiple reference genome sequences of hot pepper reveal the massive evolution of plant disease resistance genes by retroduplication.</title>
        <authorList>
            <person name="Kim S."/>
            <person name="Park J."/>
            <person name="Yeom S.-I."/>
            <person name="Kim Y.-M."/>
            <person name="Seo E."/>
            <person name="Kim K.-T."/>
            <person name="Kim M.-S."/>
            <person name="Lee J.M."/>
            <person name="Cheong K."/>
            <person name="Shin H.-S."/>
            <person name="Kim S.-B."/>
            <person name="Han K."/>
            <person name="Lee J."/>
            <person name="Park M."/>
            <person name="Lee H.-A."/>
            <person name="Lee H.-Y."/>
            <person name="Lee Y."/>
            <person name="Oh S."/>
            <person name="Lee J.H."/>
            <person name="Choi E."/>
            <person name="Choi E."/>
            <person name="Lee S.E."/>
            <person name="Jeon J."/>
            <person name="Kim H."/>
            <person name="Choi G."/>
            <person name="Song H."/>
            <person name="Lee J."/>
            <person name="Lee S.-C."/>
            <person name="Kwon J.-K."/>
            <person name="Lee H.-Y."/>
            <person name="Koo N."/>
            <person name="Hong Y."/>
            <person name="Kim R.W."/>
            <person name="Kang W.-H."/>
            <person name="Huh J.H."/>
            <person name="Kang B.-C."/>
            <person name="Yang T.-J."/>
            <person name="Lee Y.-H."/>
            <person name="Bennetzen J.L."/>
            <person name="Choi D."/>
        </authorList>
    </citation>
    <scope>NUCLEOTIDE SEQUENCE [LARGE SCALE GENOMIC DNA]</scope>
    <source>
        <strain evidence="6">cv. PBC81</strain>
    </source>
</reference>
<dbReference type="InterPro" id="IPR050323">
    <property type="entry name" value="Ribosomal_protein_uL10"/>
</dbReference>
<dbReference type="STRING" id="33114.A0A2G2XJU4"/>
<evidence type="ECO:0000313" key="6">
    <source>
        <dbReference type="Proteomes" id="UP000224567"/>
    </source>
</evidence>
<sequence>MDLVAKFAAGLTHVFGLSMALTYLIIDVVSHVFIYPYTTSLGIFTKAKYSFENITRVQEYLKDPGKFTTIALALVPATFCDPYGIQTWCKPFETTAAEEKEKQYFMIGSTNVLTHHPHCCVSQYEFHFHKAKIFVENYSRSWNHFSSFMCTCNWWHIKLSYLEKTWMQLLWLLNVAFPWISSKLVLKVTIPWVDSWIAEILHVLMPPIQTAFEESDPTINSDLNSKPHQVFNVFPLNLSSTLSKELFGDYLVRCGCIL</sequence>
<gene>
    <name evidence="5" type="ORF">CQW23_00137</name>
</gene>
<comment type="similarity">
    <text evidence="1">Belongs to the universal ribosomal protein uL10 family.</text>
</comment>
<evidence type="ECO:0000256" key="1">
    <source>
        <dbReference type="ARBA" id="ARBA00008889"/>
    </source>
</evidence>
<reference evidence="5 6" key="1">
    <citation type="journal article" date="2017" name="Genome Biol.">
        <title>New reference genome sequences of hot pepper reveal the massive evolution of plant disease-resistance genes by retroduplication.</title>
        <authorList>
            <person name="Kim S."/>
            <person name="Park J."/>
            <person name="Yeom S.I."/>
            <person name="Kim Y.M."/>
            <person name="Seo E."/>
            <person name="Kim K.T."/>
            <person name="Kim M.S."/>
            <person name="Lee J.M."/>
            <person name="Cheong K."/>
            <person name="Shin H.S."/>
            <person name="Kim S.B."/>
            <person name="Han K."/>
            <person name="Lee J."/>
            <person name="Park M."/>
            <person name="Lee H.A."/>
            <person name="Lee H.Y."/>
            <person name="Lee Y."/>
            <person name="Oh S."/>
            <person name="Lee J.H."/>
            <person name="Choi E."/>
            <person name="Choi E."/>
            <person name="Lee S.E."/>
            <person name="Jeon J."/>
            <person name="Kim H."/>
            <person name="Choi G."/>
            <person name="Song H."/>
            <person name="Lee J."/>
            <person name="Lee S.C."/>
            <person name="Kwon J.K."/>
            <person name="Lee H.Y."/>
            <person name="Koo N."/>
            <person name="Hong Y."/>
            <person name="Kim R.W."/>
            <person name="Kang W.H."/>
            <person name="Huh J.H."/>
            <person name="Kang B.C."/>
            <person name="Yang T.J."/>
            <person name="Lee Y.H."/>
            <person name="Bennetzen J.L."/>
            <person name="Choi D."/>
        </authorList>
    </citation>
    <scope>NUCLEOTIDE SEQUENCE [LARGE SCALE GENOMIC DNA]</scope>
    <source>
        <strain evidence="6">cv. PBC81</strain>
    </source>
</reference>
<feature type="transmembrane region" description="Helical" evidence="4">
    <location>
        <begin position="7"/>
        <end position="26"/>
    </location>
</feature>
<dbReference type="GO" id="GO:0070180">
    <property type="term" value="F:large ribosomal subunit rRNA binding"/>
    <property type="evidence" value="ECO:0007669"/>
    <property type="project" value="TreeGrafter"/>
</dbReference>
<keyword evidence="6" id="KW-1185">Reference proteome</keyword>
<dbReference type="AlphaFoldDB" id="A0A2G2XJU4"/>
<keyword evidence="4" id="KW-1133">Transmembrane helix</keyword>
<evidence type="ECO:0000256" key="2">
    <source>
        <dbReference type="ARBA" id="ARBA00022980"/>
    </source>
</evidence>
<keyword evidence="2" id="KW-0689">Ribosomal protein</keyword>
<dbReference type="GO" id="GO:0002181">
    <property type="term" value="P:cytoplasmic translation"/>
    <property type="evidence" value="ECO:0007669"/>
    <property type="project" value="TreeGrafter"/>
</dbReference>
<dbReference type="GO" id="GO:0000027">
    <property type="term" value="P:ribosomal large subunit assembly"/>
    <property type="evidence" value="ECO:0007669"/>
    <property type="project" value="TreeGrafter"/>
</dbReference>
<name>A0A2G2XJU4_CAPBA</name>
<dbReference type="Proteomes" id="UP000224567">
    <property type="component" value="Unassembled WGS sequence"/>
</dbReference>
<accession>A0A2G2XJU4</accession>
<dbReference type="PANTHER" id="PTHR45699">
    <property type="entry name" value="60S ACIDIC RIBOSOMAL PROTEIN P0"/>
    <property type="match status" value="1"/>
</dbReference>
<dbReference type="EMBL" id="MLFT02000001">
    <property type="protein sequence ID" value="PHT57774.1"/>
    <property type="molecule type" value="Genomic_DNA"/>
</dbReference>
<comment type="caution">
    <text evidence="5">The sequence shown here is derived from an EMBL/GenBank/DDBJ whole genome shotgun (WGS) entry which is preliminary data.</text>
</comment>
<keyword evidence="4" id="KW-0812">Transmembrane</keyword>
<keyword evidence="3" id="KW-0687">Ribonucleoprotein</keyword>
<evidence type="ECO:0000256" key="4">
    <source>
        <dbReference type="SAM" id="Phobius"/>
    </source>
</evidence>
<keyword evidence="4" id="KW-0472">Membrane</keyword>
<dbReference type="PANTHER" id="PTHR45699:SF3">
    <property type="entry name" value="LARGE RIBOSOMAL SUBUNIT PROTEIN UL10"/>
    <property type="match status" value="1"/>
</dbReference>
<organism evidence="5 6">
    <name type="scientific">Capsicum baccatum</name>
    <name type="common">Peruvian pepper</name>
    <dbReference type="NCBI Taxonomy" id="33114"/>
    <lineage>
        <taxon>Eukaryota</taxon>
        <taxon>Viridiplantae</taxon>
        <taxon>Streptophyta</taxon>
        <taxon>Embryophyta</taxon>
        <taxon>Tracheophyta</taxon>
        <taxon>Spermatophyta</taxon>
        <taxon>Magnoliopsida</taxon>
        <taxon>eudicotyledons</taxon>
        <taxon>Gunneridae</taxon>
        <taxon>Pentapetalae</taxon>
        <taxon>asterids</taxon>
        <taxon>lamiids</taxon>
        <taxon>Solanales</taxon>
        <taxon>Solanaceae</taxon>
        <taxon>Solanoideae</taxon>
        <taxon>Capsiceae</taxon>
        <taxon>Capsicum</taxon>
    </lineage>
</organism>
<evidence type="ECO:0000256" key="3">
    <source>
        <dbReference type="ARBA" id="ARBA00023274"/>
    </source>
</evidence>
<protein>
    <submittedName>
        <fullName evidence="5">Uncharacterized protein</fullName>
    </submittedName>
</protein>
<dbReference type="GO" id="GO:0003735">
    <property type="term" value="F:structural constituent of ribosome"/>
    <property type="evidence" value="ECO:0007669"/>
    <property type="project" value="TreeGrafter"/>
</dbReference>
<dbReference type="GO" id="GO:0022625">
    <property type="term" value="C:cytosolic large ribosomal subunit"/>
    <property type="evidence" value="ECO:0007669"/>
    <property type="project" value="TreeGrafter"/>
</dbReference>
<proteinExistence type="inferred from homology"/>
<evidence type="ECO:0000313" key="5">
    <source>
        <dbReference type="EMBL" id="PHT57774.1"/>
    </source>
</evidence>